<dbReference type="RefSeq" id="WP_272096973.1">
    <property type="nucleotide sequence ID" value="NZ_JAQNDK010000002.1"/>
</dbReference>
<gene>
    <name evidence="5" type="ORF">POL72_19620</name>
</gene>
<dbReference type="SUPFAM" id="SSF52540">
    <property type="entry name" value="P-loop containing nucleoside triphosphate hydrolases"/>
    <property type="match status" value="1"/>
</dbReference>
<dbReference type="InterPro" id="IPR027417">
    <property type="entry name" value="P-loop_NTPase"/>
</dbReference>
<reference evidence="5 6" key="1">
    <citation type="submission" date="2023-01" db="EMBL/GenBank/DDBJ databases">
        <title>Minimal conservation of predation-associated metabolite biosynthetic gene clusters underscores biosynthetic potential of Myxococcota including descriptions for ten novel species: Archangium lansinium sp. nov., Myxococcus landrumus sp. nov., Nannocystis bai.</title>
        <authorList>
            <person name="Ahearne A."/>
            <person name="Stevens C."/>
            <person name="Dowd S."/>
        </authorList>
    </citation>
    <scope>NUCLEOTIDE SEQUENCE [LARGE SCALE GENOMIC DNA]</scope>
    <source>
        <strain evidence="5 6">WIWO2</strain>
    </source>
</reference>
<dbReference type="Gene3D" id="2.40.50.140">
    <property type="entry name" value="Nucleic acid-binding proteins"/>
    <property type="match status" value="1"/>
</dbReference>
<comment type="caution">
    <text evidence="5">The sequence shown here is derived from an EMBL/GenBank/DDBJ whole genome shotgun (WGS) entry which is preliminary data.</text>
</comment>
<evidence type="ECO:0000259" key="4">
    <source>
        <dbReference type="PROSITE" id="PS50893"/>
    </source>
</evidence>
<evidence type="ECO:0000256" key="3">
    <source>
        <dbReference type="ARBA" id="ARBA00022840"/>
    </source>
</evidence>
<proteinExistence type="predicted"/>
<evidence type="ECO:0000313" key="6">
    <source>
        <dbReference type="Proteomes" id="UP001217485"/>
    </source>
</evidence>
<dbReference type="InterPro" id="IPR008995">
    <property type="entry name" value="Mo/tungstate-bd_C_term_dom"/>
</dbReference>
<keyword evidence="3 5" id="KW-0067">ATP-binding</keyword>
<dbReference type="Pfam" id="PF00005">
    <property type="entry name" value="ABC_tran"/>
    <property type="match status" value="1"/>
</dbReference>
<dbReference type="Gene3D" id="3.40.50.300">
    <property type="entry name" value="P-loop containing nucleotide triphosphate hydrolases"/>
    <property type="match status" value="1"/>
</dbReference>
<dbReference type="InterPro" id="IPR013611">
    <property type="entry name" value="Transp-assoc_OB_typ2"/>
</dbReference>
<dbReference type="PROSITE" id="PS50893">
    <property type="entry name" value="ABC_TRANSPORTER_2"/>
    <property type="match status" value="1"/>
</dbReference>
<evidence type="ECO:0000313" key="5">
    <source>
        <dbReference type="EMBL" id="MDC0679960.1"/>
    </source>
</evidence>
<dbReference type="InterPro" id="IPR012340">
    <property type="entry name" value="NA-bd_OB-fold"/>
</dbReference>
<dbReference type="PANTHER" id="PTHR43875:SF1">
    <property type="entry name" value="OSMOPROTECTIVE COMPOUNDS UPTAKE ATP-BINDING PROTEIN GGTA"/>
    <property type="match status" value="1"/>
</dbReference>
<feature type="domain" description="ABC transporter" evidence="4">
    <location>
        <begin position="4"/>
        <end position="236"/>
    </location>
</feature>
<dbReference type="InterPro" id="IPR003593">
    <property type="entry name" value="AAA+_ATPase"/>
</dbReference>
<dbReference type="Gene3D" id="2.40.50.100">
    <property type="match status" value="1"/>
</dbReference>
<name>A0ABT5C288_9BACT</name>
<dbReference type="PROSITE" id="PS00211">
    <property type="entry name" value="ABC_TRANSPORTER_1"/>
    <property type="match status" value="1"/>
</dbReference>
<dbReference type="EMBL" id="JAQNDK010000002">
    <property type="protein sequence ID" value="MDC0679960.1"/>
    <property type="molecule type" value="Genomic_DNA"/>
</dbReference>
<keyword evidence="1" id="KW-0813">Transport</keyword>
<dbReference type="InterPro" id="IPR017871">
    <property type="entry name" value="ABC_transporter-like_CS"/>
</dbReference>
<accession>A0ABT5C288</accession>
<evidence type="ECO:0000256" key="2">
    <source>
        <dbReference type="ARBA" id="ARBA00022741"/>
    </source>
</evidence>
<sequence length="375" mass="39499">MATLSLRGLTRRFPSADRPALAGLDLDVDDGELLVLVGPSGCGKSTALRLIAGLDSPDGGTVSIGGRDVSRVAPEDRDVAMVFQGYALYPHMTARDIMGFPLRMRGVAREERARRVEEAAALLAIGHLLDRRPGELSGGERQRVAMGRAIVRAPAAFLFDEPLSNLDAALRAELRVELAALVRRLGTTSVYVTHDQVEAMTMGDRIAVLRAGELQQVGPPRAIYEAPANTFVAGFLGTPAINLLPLERSGERYEGAALSLPAPPGVALPDRAIAGVRPEHLRVAPGLGSQDGAGARGDAGAQGEVEVEARVVVAEPLGAETFLYLDAGGTRLRARAHGFATPAPGEAVRARLDPRDVLWFDAGSGARITPPRAAS</sequence>
<evidence type="ECO:0000256" key="1">
    <source>
        <dbReference type="ARBA" id="ARBA00022448"/>
    </source>
</evidence>
<dbReference type="Pfam" id="PF08402">
    <property type="entry name" value="TOBE_2"/>
    <property type="match status" value="1"/>
</dbReference>
<protein>
    <submittedName>
        <fullName evidence="5">ABC transporter ATP-binding protein</fullName>
    </submittedName>
</protein>
<organism evidence="5 6">
    <name type="scientific">Sorangium atrum</name>
    <dbReference type="NCBI Taxonomy" id="2995308"/>
    <lineage>
        <taxon>Bacteria</taxon>
        <taxon>Pseudomonadati</taxon>
        <taxon>Myxococcota</taxon>
        <taxon>Polyangia</taxon>
        <taxon>Polyangiales</taxon>
        <taxon>Polyangiaceae</taxon>
        <taxon>Sorangium</taxon>
    </lineage>
</organism>
<dbReference type="InterPro" id="IPR003439">
    <property type="entry name" value="ABC_transporter-like_ATP-bd"/>
</dbReference>
<dbReference type="InterPro" id="IPR047641">
    <property type="entry name" value="ABC_transpr_MalK/UgpC-like"/>
</dbReference>
<dbReference type="GO" id="GO:0005524">
    <property type="term" value="F:ATP binding"/>
    <property type="evidence" value="ECO:0007669"/>
    <property type="project" value="UniProtKB-KW"/>
</dbReference>
<dbReference type="SMART" id="SM00382">
    <property type="entry name" value="AAA"/>
    <property type="match status" value="1"/>
</dbReference>
<dbReference type="PANTHER" id="PTHR43875">
    <property type="entry name" value="MALTODEXTRIN IMPORT ATP-BINDING PROTEIN MSMX"/>
    <property type="match status" value="1"/>
</dbReference>
<keyword evidence="2" id="KW-0547">Nucleotide-binding</keyword>
<dbReference type="SUPFAM" id="SSF50331">
    <property type="entry name" value="MOP-like"/>
    <property type="match status" value="1"/>
</dbReference>
<dbReference type="Proteomes" id="UP001217485">
    <property type="component" value="Unassembled WGS sequence"/>
</dbReference>
<keyword evidence="6" id="KW-1185">Reference proteome</keyword>